<organism evidence="1">
    <name type="scientific">Arion vulgaris</name>
    <dbReference type="NCBI Taxonomy" id="1028688"/>
    <lineage>
        <taxon>Eukaryota</taxon>
        <taxon>Metazoa</taxon>
        <taxon>Spiralia</taxon>
        <taxon>Lophotrochozoa</taxon>
        <taxon>Mollusca</taxon>
        <taxon>Gastropoda</taxon>
        <taxon>Heterobranchia</taxon>
        <taxon>Euthyneura</taxon>
        <taxon>Panpulmonata</taxon>
        <taxon>Eupulmonata</taxon>
        <taxon>Stylommatophora</taxon>
        <taxon>Helicina</taxon>
        <taxon>Arionoidea</taxon>
        <taxon>Arionidae</taxon>
        <taxon>Arion</taxon>
    </lineage>
</organism>
<protein>
    <submittedName>
        <fullName evidence="1">Uncharacterized protein</fullName>
    </submittedName>
</protein>
<proteinExistence type="predicted"/>
<dbReference type="EMBL" id="HACG01018348">
    <property type="protein sequence ID" value="CEK65213.1"/>
    <property type="molecule type" value="Transcribed_RNA"/>
</dbReference>
<sequence>SHTIETSHDATVNHDLYDVIDEVNVPTLPLRCRDKFDSNYIIGSQLLQHSKLGDVFPTSHTFPFNTALGIDAETSTVSQDASRHDKLLNTESMLAEGCSTTQQDSFTEDLSQEERIYETLDRHWAIRNETAYRTLFGIADRNQTFHQQDLNYDNGLGNILRQSNKMGEDLKCETKFDTQDCGSDCHRITSENNLGRIPNTTPLSSSNQENTILCHLSMFRLGSAQDKPILIEKACYHVQPESAHFDCSHLEDISAMLQSTNLRIVHNGFPETHTINGNVPDLILKPANEMVKFMHYSCDENTQSEISKKFRTNYKKTQTAEKLYPSDRIKKSEIFRTKSLDLCDDKEQFQIDRRSELIKVNTSARHSYSSINHEAKRISSKLGPLPPLPVQNVFVEKEKMVDTSGIDE</sequence>
<name>A0A0B6Z9K7_9EUPU</name>
<accession>A0A0B6Z9K7</accession>
<gene>
    <name evidence="1" type="primary">ORF54291</name>
</gene>
<reference evidence="1" key="1">
    <citation type="submission" date="2014-12" db="EMBL/GenBank/DDBJ databases">
        <title>Insight into the proteome of Arion vulgaris.</title>
        <authorList>
            <person name="Aradska J."/>
            <person name="Bulat T."/>
            <person name="Smidak R."/>
            <person name="Sarate P."/>
            <person name="Gangsoo J."/>
            <person name="Sialana F."/>
            <person name="Bilban M."/>
            <person name="Lubec G."/>
        </authorList>
    </citation>
    <scope>NUCLEOTIDE SEQUENCE</scope>
    <source>
        <tissue evidence="1">Skin</tissue>
    </source>
</reference>
<feature type="non-terminal residue" evidence="1">
    <location>
        <position position="1"/>
    </location>
</feature>
<evidence type="ECO:0000313" key="1">
    <source>
        <dbReference type="EMBL" id="CEK65213.1"/>
    </source>
</evidence>
<dbReference type="AlphaFoldDB" id="A0A0B6Z9K7"/>
<feature type="non-terminal residue" evidence="1">
    <location>
        <position position="408"/>
    </location>
</feature>